<name>D2QEU7_SPILD</name>
<sequence>MGGSTTSETGGSVYSEIHIKVHNEYFDLDLSTPGLIQKVIDYQNNAQLRDIKQKLLVEHMKNLQLKEPDDLVKLLKTEMGDKNKLADSDVNRESKTEGE</sequence>
<gene>
    <name evidence="1" type="ordered locus">Slin_5322</name>
</gene>
<organism evidence="1 2">
    <name type="scientific">Spirosoma linguale (strain ATCC 33905 / DSM 74 / LMG 10896 / Claus 1)</name>
    <dbReference type="NCBI Taxonomy" id="504472"/>
    <lineage>
        <taxon>Bacteria</taxon>
        <taxon>Pseudomonadati</taxon>
        <taxon>Bacteroidota</taxon>
        <taxon>Cytophagia</taxon>
        <taxon>Cytophagales</taxon>
        <taxon>Cytophagaceae</taxon>
        <taxon>Spirosoma</taxon>
    </lineage>
</organism>
<accession>D2QEU7</accession>
<protein>
    <submittedName>
        <fullName evidence="1">Uncharacterized protein</fullName>
    </submittedName>
</protein>
<dbReference type="Proteomes" id="UP000002028">
    <property type="component" value="Chromosome"/>
</dbReference>
<keyword evidence="2" id="KW-1185">Reference proteome</keyword>
<proteinExistence type="predicted"/>
<dbReference type="EMBL" id="CP001769">
    <property type="protein sequence ID" value="ADB41291.1"/>
    <property type="molecule type" value="Genomic_DNA"/>
</dbReference>
<dbReference type="KEGG" id="sli:Slin_5322"/>
<evidence type="ECO:0000313" key="1">
    <source>
        <dbReference type="EMBL" id="ADB41291.1"/>
    </source>
</evidence>
<dbReference type="AlphaFoldDB" id="D2QEU7"/>
<dbReference type="HOGENOM" id="CLU_2318688_0_0_10"/>
<reference evidence="1 2" key="1">
    <citation type="journal article" date="2010" name="Stand. Genomic Sci.">
        <title>Complete genome sequence of Spirosoma linguale type strain (1).</title>
        <authorList>
            <person name="Lail K."/>
            <person name="Sikorski J."/>
            <person name="Saunders E."/>
            <person name="Lapidus A."/>
            <person name="Glavina Del Rio T."/>
            <person name="Copeland A."/>
            <person name="Tice H."/>
            <person name="Cheng J.-F."/>
            <person name="Lucas S."/>
            <person name="Nolan M."/>
            <person name="Bruce D."/>
            <person name="Goodwin L."/>
            <person name="Pitluck S."/>
            <person name="Ivanova N."/>
            <person name="Mavromatis K."/>
            <person name="Ovchinnikova G."/>
            <person name="Pati A."/>
            <person name="Chen A."/>
            <person name="Palaniappan K."/>
            <person name="Land M."/>
            <person name="Hauser L."/>
            <person name="Chang Y.-J."/>
            <person name="Jeffries C.D."/>
            <person name="Chain P."/>
            <person name="Brettin T."/>
            <person name="Detter J.C."/>
            <person name="Schuetze A."/>
            <person name="Rohde M."/>
            <person name="Tindall B.J."/>
            <person name="Goeker M."/>
            <person name="Bristow J."/>
            <person name="Eisen J.A."/>
            <person name="Markowitz V."/>
            <person name="Hugenholtz P."/>
            <person name="Kyrpides N.C."/>
            <person name="Klenk H.-P."/>
            <person name="Chen F."/>
        </authorList>
    </citation>
    <scope>NUCLEOTIDE SEQUENCE [LARGE SCALE GENOMIC DNA]</scope>
    <source>
        <strain evidence="2">ATCC 33905 / DSM 74 / LMG 10896 / Claus 1</strain>
    </source>
</reference>
<dbReference type="STRING" id="504472.Slin_5322"/>
<evidence type="ECO:0000313" key="2">
    <source>
        <dbReference type="Proteomes" id="UP000002028"/>
    </source>
</evidence>